<feature type="domain" description="RNA polymerase sigma-70 region 3" evidence="6">
    <location>
        <begin position="161"/>
        <end position="233"/>
    </location>
</feature>
<dbReference type="InterPro" id="IPR013325">
    <property type="entry name" value="RNA_pol_sigma_r2"/>
</dbReference>
<dbReference type="InterPro" id="IPR014322">
    <property type="entry name" value="RNA_pol_sigma-B/F/G"/>
</dbReference>
<proteinExistence type="predicted"/>
<dbReference type="PRINTS" id="PR00046">
    <property type="entry name" value="SIGMA70FCT"/>
</dbReference>
<dbReference type="Pfam" id="PF04539">
    <property type="entry name" value="Sigma70_r3"/>
    <property type="match status" value="1"/>
</dbReference>
<evidence type="ECO:0000259" key="7">
    <source>
        <dbReference type="Pfam" id="PF04542"/>
    </source>
</evidence>
<dbReference type="NCBIfam" id="TIGR02980">
    <property type="entry name" value="SigBFG"/>
    <property type="match status" value="1"/>
</dbReference>
<dbReference type="InterPro" id="IPR007627">
    <property type="entry name" value="RNA_pol_sigma70_r2"/>
</dbReference>
<dbReference type="Gene3D" id="1.20.120.1810">
    <property type="match status" value="1"/>
</dbReference>
<dbReference type="EMBL" id="CP031320">
    <property type="protein sequence ID" value="AXK34460.1"/>
    <property type="molecule type" value="Genomic_DNA"/>
</dbReference>
<dbReference type="CDD" id="cd06171">
    <property type="entry name" value="Sigma70_r4"/>
    <property type="match status" value="1"/>
</dbReference>
<feature type="domain" description="RNA polymerase sigma-70 region 4" evidence="8">
    <location>
        <begin position="250"/>
        <end position="296"/>
    </location>
</feature>
<dbReference type="SUPFAM" id="SSF88946">
    <property type="entry name" value="Sigma2 domain of RNA polymerase sigma factors"/>
    <property type="match status" value="1"/>
</dbReference>
<name>A0A345XS44_9ACTN</name>
<dbReference type="Gene3D" id="1.10.10.10">
    <property type="entry name" value="Winged helix-like DNA-binding domain superfamily/Winged helix DNA-binding domain"/>
    <property type="match status" value="2"/>
</dbReference>
<dbReference type="InterPro" id="IPR000943">
    <property type="entry name" value="RNA_pol_sigma70"/>
</dbReference>
<dbReference type="PANTHER" id="PTHR30385">
    <property type="entry name" value="SIGMA FACTOR F FLAGELLAR"/>
    <property type="match status" value="1"/>
</dbReference>
<dbReference type="InterPro" id="IPR036388">
    <property type="entry name" value="WH-like_DNA-bd_sf"/>
</dbReference>
<dbReference type="KEGG" id="sarm:DVA86_19240"/>
<evidence type="ECO:0000256" key="1">
    <source>
        <dbReference type="ARBA" id="ARBA00023015"/>
    </source>
</evidence>
<feature type="region of interest" description="Disordered" evidence="5">
    <location>
        <begin position="299"/>
        <end position="322"/>
    </location>
</feature>
<feature type="compositionally biased region" description="Basic residues" evidence="5">
    <location>
        <begin position="32"/>
        <end position="51"/>
    </location>
</feature>
<organism evidence="9 10">
    <name type="scientific">Streptomyces armeniacus</name>
    <dbReference type="NCBI Taxonomy" id="83291"/>
    <lineage>
        <taxon>Bacteria</taxon>
        <taxon>Bacillati</taxon>
        <taxon>Actinomycetota</taxon>
        <taxon>Actinomycetes</taxon>
        <taxon>Kitasatosporales</taxon>
        <taxon>Streptomycetaceae</taxon>
        <taxon>Streptomyces</taxon>
    </lineage>
</organism>
<evidence type="ECO:0000256" key="3">
    <source>
        <dbReference type="ARBA" id="ARBA00023125"/>
    </source>
</evidence>
<evidence type="ECO:0000313" key="10">
    <source>
        <dbReference type="Proteomes" id="UP000254425"/>
    </source>
</evidence>
<keyword evidence="10" id="KW-1185">Reference proteome</keyword>
<keyword evidence="2" id="KW-0731">Sigma factor</keyword>
<gene>
    <name evidence="9" type="ORF">DVA86_19240</name>
</gene>
<dbReference type="Pfam" id="PF04545">
    <property type="entry name" value="Sigma70_r4"/>
    <property type="match status" value="1"/>
</dbReference>
<evidence type="ECO:0000313" key="9">
    <source>
        <dbReference type="EMBL" id="AXK34460.1"/>
    </source>
</evidence>
<dbReference type="RefSeq" id="WP_208879903.1">
    <property type="nucleotide sequence ID" value="NZ_CP031320.1"/>
</dbReference>
<dbReference type="GO" id="GO:0003677">
    <property type="term" value="F:DNA binding"/>
    <property type="evidence" value="ECO:0007669"/>
    <property type="project" value="UniProtKB-KW"/>
</dbReference>
<dbReference type="GO" id="GO:0006352">
    <property type="term" value="P:DNA-templated transcription initiation"/>
    <property type="evidence" value="ECO:0007669"/>
    <property type="project" value="InterPro"/>
</dbReference>
<accession>A0A345XS44</accession>
<dbReference type="NCBIfam" id="TIGR02937">
    <property type="entry name" value="sigma70-ECF"/>
    <property type="match status" value="1"/>
</dbReference>
<feature type="compositionally biased region" description="Low complexity" evidence="5">
    <location>
        <begin position="20"/>
        <end position="31"/>
    </location>
</feature>
<sequence length="322" mass="36843">MTTATRTRDRSQYRAKHQPPQRQQQDQAQPRPVRKRQPQRQRQGQRRTRRHPHDDAPDTAGEFARIAALPEGPEREALRQQVVEAWVPMAERLARQYRNRGETLEDLEQVAALGLIKAVARYDPERGSAFESYAVPTIVGEIKRHFRDHLWGLHVPRRIQELRNRVRASTRALTLNLDGRSPTVAQIAEHSGLSDEDVLAGMEALESFSTLSLDAELPGADDGYSLQDTLGDDEPGFDLVLYREAVKPRLEQLPERERRILYLRFFHDMTQSRIAEQLGISQMHVSRLINRTCQRIHDEIEAPRPGEQPVTTPADDGQRTAA</sequence>
<dbReference type="InterPro" id="IPR007630">
    <property type="entry name" value="RNA_pol_sigma70_r4"/>
</dbReference>
<dbReference type="Pfam" id="PF04542">
    <property type="entry name" value="Sigma70_r2"/>
    <property type="match status" value="1"/>
</dbReference>
<dbReference type="InterPro" id="IPR013324">
    <property type="entry name" value="RNA_pol_sigma_r3/r4-like"/>
</dbReference>
<feature type="compositionally biased region" description="Basic and acidic residues" evidence="5">
    <location>
        <begin position="1"/>
        <end position="12"/>
    </location>
</feature>
<dbReference type="SUPFAM" id="SSF88659">
    <property type="entry name" value="Sigma3 and sigma4 domains of RNA polymerase sigma factors"/>
    <property type="match status" value="2"/>
</dbReference>
<keyword evidence="3" id="KW-0238">DNA-binding</keyword>
<evidence type="ECO:0000259" key="8">
    <source>
        <dbReference type="Pfam" id="PF04545"/>
    </source>
</evidence>
<evidence type="ECO:0000256" key="2">
    <source>
        <dbReference type="ARBA" id="ARBA00023082"/>
    </source>
</evidence>
<dbReference type="AlphaFoldDB" id="A0A345XS44"/>
<reference evidence="9 10" key="1">
    <citation type="submission" date="2018-07" db="EMBL/GenBank/DDBJ databases">
        <title>Draft genome of the type strain Streptomyces armeniacus ATCC 15676.</title>
        <authorList>
            <person name="Labana P."/>
            <person name="Gosse J.T."/>
            <person name="Boddy C.N."/>
        </authorList>
    </citation>
    <scope>NUCLEOTIDE SEQUENCE [LARGE SCALE GENOMIC DNA]</scope>
    <source>
        <strain evidence="9 10">ATCC 15676</strain>
    </source>
</reference>
<dbReference type="InterPro" id="IPR007624">
    <property type="entry name" value="RNA_pol_sigma70_r3"/>
</dbReference>
<dbReference type="PANTHER" id="PTHR30385:SF4">
    <property type="entry name" value="RNA POLYMERASE SIGMA-E FACTOR"/>
    <property type="match status" value="1"/>
</dbReference>
<dbReference type="InterPro" id="IPR014284">
    <property type="entry name" value="RNA_pol_sigma-70_dom"/>
</dbReference>
<feature type="region of interest" description="Disordered" evidence="5">
    <location>
        <begin position="1"/>
        <end position="61"/>
    </location>
</feature>
<keyword evidence="4" id="KW-0804">Transcription</keyword>
<keyword evidence="1" id="KW-0805">Transcription regulation</keyword>
<dbReference type="Proteomes" id="UP000254425">
    <property type="component" value="Chromosome"/>
</dbReference>
<evidence type="ECO:0000259" key="6">
    <source>
        <dbReference type="Pfam" id="PF04539"/>
    </source>
</evidence>
<evidence type="ECO:0000256" key="4">
    <source>
        <dbReference type="ARBA" id="ARBA00023163"/>
    </source>
</evidence>
<protein>
    <submittedName>
        <fullName evidence="9">SigB/SigF/SigG family RNA polymerase sigma factor</fullName>
    </submittedName>
</protein>
<dbReference type="GO" id="GO:0016987">
    <property type="term" value="F:sigma factor activity"/>
    <property type="evidence" value="ECO:0007669"/>
    <property type="project" value="UniProtKB-KW"/>
</dbReference>
<feature type="domain" description="RNA polymerase sigma-70 region 2" evidence="7">
    <location>
        <begin position="83"/>
        <end position="149"/>
    </location>
</feature>
<evidence type="ECO:0000256" key="5">
    <source>
        <dbReference type="SAM" id="MobiDB-lite"/>
    </source>
</evidence>